<evidence type="ECO:0000313" key="2">
    <source>
        <dbReference type="EMBL" id="AJD91999.1"/>
    </source>
</evidence>
<dbReference type="PANTHER" id="PTHR37301">
    <property type="entry name" value="DNA-BINDING PROTEIN-RELATED"/>
    <property type="match status" value="1"/>
</dbReference>
<dbReference type="GO" id="GO:0003677">
    <property type="term" value="F:DNA binding"/>
    <property type="evidence" value="ECO:0007669"/>
    <property type="project" value="InterPro"/>
</dbReference>
<dbReference type="STRING" id="1508404.JMA_26820"/>
<dbReference type="Gene3D" id="1.10.260.40">
    <property type="entry name" value="lambda repressor-like DNA-binding domains"/>
    <property type="match status" value="1"/>
</dbReference>
<accession>A0A0B5AVH4</accession>
<dbReference type="EMBL" id="CP009416">
    <property type="protein sequence ID" value="AJD91999.1"/>
    <property type="molecule type" value="Genomic_DNA"/>
</dbReference>
<name>A0A0B5AVH4_9BACL</name>
<dbReference type="BioCyc" id="JESP1508404:G14D9-11962-MONOMER"/>
<protein>
    <recommendedName>
        <fullName evidence="1">HTH cro/C1-type domain-containing protein</fullName>
    </recommendedName>
</protein>
<dbReference type="Proteomes" id="UP000031449">
    <property type="component" value="Chromosome"/>
</dbReference>
<dbReference type="InterPro" id="IPR010982">
    <property type="entry name" value="Lambda_DNA-bd_dom_sf"/>
</dbReference>
<dbReference type="Pfam" id="PF13443">
    <property type="entry name" value="HTH_26"/>
    <property type="match status" value="1"/>
</dbReference>
<dbReference type="PANTHER" id="PTHR37301:SF1">
    <property type="entry name" value="DNA-BINDING PROTEIN"/>
    <property type="match status" value="1"/>
</dbReference>
<reference evidence="2 3" key="1">
    <citation type="submission" date="2014-08" db="EMBL/GenBank/DDBJ databases">
        <title>Complete genome of a marine bacteria Jeotgalibacillus malaysiensis.</title>
        <authorList>
            <person name="Yaakop A.S."/>
            <person name="Chan K.-G."/>
            <person name="Goh K.M."/>
        </authorList>
    </citation>
    <scope>NUCLEOTIDE SEQUENCE [LARGE SCALE GENOMIC DNA]</scope>
    <source>
        <strain evidence="2 3">D5</strain>
    </source>
</reference>
<dbReference type="KEGG" id="jeo:JMA_26820"/>
<feature type="domain" description="HTH cro/C1-type" evidence="1">
    <location>
        <begin position="7"/>
        <end position="65"/>
    </location>
</feature>
<dbReference type="OrthoDB" id="9805309at2"/>
<dbReference type="InterPro" id="IPR001387">
    <property type="entry name" value="Cro/C1-type_HTH"/>
</dbReference>
<sequence length="71" mass="8217">MTISYDKLWKLLIDKKMNKTDLKEQAGITYNIIARLGKCQPVNLESLYKICRCLECDIGDIMEFEIDEAVS</sequence>
<dbReference type="AlphaFoldDB" id="A0A0B5AVH4"/>
<evidence type="ECO:0000259" key="1">
    <source>
        <dbReference type="Pfam" id="PF13443"/>
    </source>
</evidence>
<dbReference type="HOGENOM" id="CLU_066192_31_1_9"/>
<keyword evidence="3" id="KW-1185">Reference proteome</keyword>
<dbReference type="REBASE" id="101537">
    <property type="entry name" value="C.JspD5ORF26800P"/>
</dbReference>
<organism evidence="2 3">
    <name type="scientific">Jeotgalibacillus malaysiensis</name>
    <dbReference type="NCBI Taxonomy" id="1508404"/>
    <lineage>
        <taxon>Bacteria</taxon>
        <taxon>Bacillati</taxon>
        <taxon>Bacillota</taxon>
        <taxon>Bacilli</taxon>
        <taxon>Bacillales</taxon>
        <taxon>Caryophanaceae</taxon>
        <taxon>Jeotgalibacillus</taxon>
    </lineage>
</organism>
<proteinExistence type="predicted"/>
<gene>
    <name evidence="2" type="ORF">JMA_26820</name>
</gene>
<dbReference type="SUPFAM" id="SSF47413">
    <property type="entry name" value="lambda repressor-like DNA-binding domains"/>
    <property type="match status" value="1"/>
</dbReference>
<evidence type="ECO:0000313" key="3">
    <source>
        <dbReference type="Proteomes" id="UP000031449"/>
    </source>
</evidence>